<evidence type="ECO:0000313" key="3">
    <source>
        <dbReference type="Proteomes" id="UP001189429"/>
    </source>
</evidence>
<proteinExistence type="predicted"/>
<evidence type="ECO:0000256" key="1">
    <source>
        <dbReference type="SAM" id="MobiDB-lite"/>
    </source>
</evidence>
<name>A0ABN9Q556_9DINO</name>
<feature type="compositionally biased region" description="Polar residues" evidence="1">
    <location>
        <begin position="221"/>
        <end position="230"/>
    </location>
</feature>
<keyword evidence="3" id="KW-1185">Reference proteome</keyword>
<reference evidence="2" key="1">
    <citation type="submission" date="2023-10" db="EMBL/GenBank/DDBJ databases">
        <authorList>
            <person name="Chen Y."/>
            <person name="Shah S."/>
            <person name="Dougan E. K."/>
            <person name="Thang M."/>
            <person name="Chan C."/>
        </authorList>
    </citation>
    <scope>NUCLEOTIDE SEQUENCE [LARGE SCALE GENOMIC DNA]</scope>
</reference>
<sequence>DEVDGDTCLEGALSHEVFPNGPPETISRIPEDYKLEMIVEQSKLTVVQLVTAKEKDSSAISDAFHFGLQMMDNLFLPPEFGVFEVARGVLTERHTDIGSRWAMMDSSWITPDGKLSFVKGCYRFLYDEDDDVAKRVQHINGDTVDLPEGTHIVKKVHGISCNYSDWKAALACKPFSGAKLHKFFQATKTGPYRFTVFTNKDDVLSDKVKNRYTTWAKGRGSTASASSGPTEAQKELQESKKRTKTTAMESARKKAKDLNALKKEAKVSSA</sequence>
<organism evidence="2 3">
    <name type="scientific">Prorocentrum cordatum</name>
    <dbReference type="NCBI Taxonomy" id="2364126"/>
    <lineage>
        <taxon>Eukaryota</taxon>
        <taxon>Sar</taxon>
        <taxon>Alveolata</taxon>
        <taxon>Dinophyceae</taxon>
        <taxon>Prorocentrales</taxon>
        <taxon>Prorocentraceae</taxon>
        <taxon>Prorocentrum</taxon>
    </lineage>
</organism>
<feature type="non-terminal residue" evidence="2">
    <location>
        <position position="1"/>
    </location>
</feature>
<comment type="caution">
    <text evidence="2">The sequence shown here is derived from an EMBL/GenBank/DDBJ whole genome shotgun (WGS) entry which is preliminary data.</text>
</comment>
<evidence type="ECO:0000313" key="2">
    <source>
        <dbReference type="EMBL" id="CAK0799557.1"/>
    </source>
</evidence>
<gene>
    <name evidence="2" type="ORF">PCOR1329_LOCUS7964</name>
</gene>
<feature type="compositionally biased region" description="Basic and acidic residues" evidence="1">
    <location>
        <begin position="250"/>
        <end position="270"/>
    </location>
</feature>
<protein>
    <submittedName>
        <fullName evidence="2">Uncharacterized protein</fullName>
    </submittedName>
</protein>
<accession>A0ABN9Q556</accession>
<dbReference type="EMBL" id="CAUYUJ010002173">
    <property type="protein sequence ID" value="CAK0799557.1"/>
    <property type="molecule type" value="Genomic_DNA"/>
</dbReference>
<feature type="region of interest" description="Disordered" evidence="1">
    <location>
        <begin position="218"/>
        <end position="270"/>
    </location>
</feature>
<dbReference type="Proteomes" id="UP001189429">
    <property type="component" value="Unassembled WGS sequence"/>
</dbReference>